<dbReference type="InterPro" id="IPR006102">
    <property type="entry name" value="Ig-like_GH2"/>
</dbReference>
<evidence type="ECO:0000256" key="5">
    <source>
        <dbReference type="ARBA" id="ARBA00023295"/>
    </source>
</evidence>
<sequence>MNLARTRRRQALAAAATLLAVGAAVPASAAPAPTPAAPAAAPKLTGAVAAQAGTTWHKGIPPIATPWTDAVGPDNALPEYPRPQLVRDRWQNLNGVWEFAKAEVGQAVPAGQSLGERVLVPYPIESALSGIQRHEDRMWYRRTFTVPSSWKIGSGQRLQLHFGAVDYDAKVFVNGKQVATHRGGYDGFDVDVTDALTGTGPQELIVWAEDLTDATGQPIGKQRRQSDRGIFYQGSSGIWRTVWMEPVAASSITDLGLTPDLRTSSLKLTANAVKGEGLTVRAVARSRGKVVGRATGATGTEIRVPVLKPHLWTPDDPFLYDLEVTLLAGNRVVDTVESYFGMREIGTAKGADGKLRIALNGKILFNMSTLDQGFWPDGLNTAPTDAGLKFDLQQHKVMGFNAVRKHIKVEPDRWYYWADKLGLLVWQDMPAANTGPIPADWRAQYEAELHEMVREHRSWTSIIAWVPFNEGWGEWDRTATGRIADDVKRQDPSRLVNAHSGVNCCNSKGDSGRGDIIDWHEYNNGGPAAPSPDATRASIDGEHGGYGLKVSNHMWFGDGQAYEMTPDSATLTRKYVDNQRKVITAAQSCGISAAIYTQITDVEAELNGFWTYDRQVAKMDLKQVRAINREIIAKADGTPGNTPQPAPGTPGLTGVSFYPLDGTAEDAAGDHDGTLVGGPGYVDAKNGKGLDLNGSSQFVDTGAPILNTASDYTASAWVKLDKADGAFQTIVSQDGATVSDFFLQYSGADQRFAMSFAGVRALGPVKPEAGRWYHLTGVRDSVKGELRLYVDGEPAGRTSACLPQPAPTGNTIIGRGKYNGNPVDYLDGTVDQVHLYDRALSDTEIKQLYASGN</sequence>
<dbReference type="SUPFAM" id="SSF51445">
    <property type="entry name" value="(Trans)glycosidases"/>
    <property type="match status" value="1"/>
</dbReference>
<evidence type="ECO:0000256" key="3">
    <source>
        <dbReference type="ARBA" id="ARBA00022801"/>
    </source>
</evidence>
<dbReference type="Proteomes" id="UP000239209">
    <property type="component" value="Unassembled WGS sequence"/>
</dbReference>
<dbReference type="InterPro" id="IPR013320">
    <property type="entry name" value="ConA-like_dom_sf"/>
</dbReference>
<dbReference type="InterPro" id="IPR017853">
    <property type="entry name" value="GH"/>
</dbReference>
<keyword evidence="10" id="KW-1185">Reference proteome</keyword>
<comment type="similarity">
    <text evidence="1">Belongs to the glycosyl hydrolase 2 family.</text>
</comment>
<dbReference type="PANTHER" id="PTHR42732">
    <property type="entry name" value="BETA-GALACTOSIDASE"/>
    <property type="match status" value="1"/>
</dbReference>
<dbReference type="Gene3D" id="2.60.120.200">
    <property type="match status" value="1"/>
</dbReference>
<evidence type="ECO:0000256" key="6">
    <source>
        <dbReference type="SAM" id="MobiDB-lite"/>
    </source>
</evidence>
<dbReference type="InterPro" id="IPR036156">
    <property type="entry name" value="Beta-gal/glucu_dom_sf"/>
</dbReference>
<dbReference type="Gene3D" id="2.60.120.260">
    <property type="entry name" value="Galactose-binding domain-like"/>
    <property type="match status" value="1"/>
</dbReference>
<dbReference type="GO" id="GO:0005975">
    <property type="term" value="P:carbohydrate metabolic process"/>
    <property type="evidence" value="ECO:0007669"/>
    <property type="project" value="InterPro"/>
</dbReference>
<evidence type="ECO:0000313" key="9">
    <source>
        <dbReference type="EMBL" id="PRY25648.1"/>
    </source>
</evidence>
<feature type="domain" description="LamG-like jellyroll fold" evidence="8">
    <location>
        <begin position="710"/>
        <end position="843"/>
    </location>
</feature>
<dbReference type="SUPFAM" id="SSF49899">
    <property type="entry name" value="Concanavalin A-like lectins/glucanases"/>
    <property type="match status" value="1"/>
</dbReference>
<keyword evidence="4" id="KW-1015">Disulfide bond</keyword>
<name>A0A2T0RWW5_9ACTN</name>
<evidence type="ECO:0000313" key="10">
    <source>
        <dbReference type="Proteomes" id="UP000239209"/>
    </source>
</evidence>
<dbReference type="SMART" id="SM00560">
    <property type="entry name" value="LamGL"/>
    <property type="match status" value="1"/>
</dbReference>
<dbReference type="Pfam" id="PF02837">
    <property type="entry name" value="Glyco_hydro_2_N"/>
    <property type="match status" value="1"/>
</dbReference>
<proteinExistence type="inferred from homology"/>
<dbReference type="InterPro" id="IPR008979">
    <property type="entry name" value="Galactose-bd-like_sf"/>
</dbReference>
<dbReference type="Pfam" id="PF13385">
    <property type="entry name" value="Laminin_G_3"/>
    <property type="match status" value="1"/>
</dbReference>
<keyword evidence="2 7" id="KW-0732">Signal</keyword>
<dbReference type="AlphaFoldDB" id="A0A2T0RWW5"/>
<dbReference type="Pfam" id="PF00703">
    <property type="entry name" value="Glyco_hydro_2"/>
    <property type="match status" value="1"/>
</dbReference>
<dbReference type="SUPFAM" id="SSF49303">
    <property type="entry name" value="beta-Galactosidase/glucuronidase domain"/>
    <property type="match status" value="1"/>
</dbReference>
<evidence type="ECO:0000256" key="4">
    <source>
        <dbReference type="ARBA" id="ARBA00023157"/>
    </source>
</evidence>
<feature type="region of interest" description="Disordered" evidence="6">
    <location>
        <begin position="634"/>
        <end position="655"/>
    </location>
</feature>
<evidence type="ECO:0000256" key="2">
    <source>
        <dbReference type="ARBA" id="ARBA00022729"/>
    </source>
</evidence>
<dbReference type="InterPro" id="IPR013783">
    <property type="entry name" value="Ig-like_fold"/>
</dbReference>
<dbReference type="InterPro" id="IPR006558">
    <property type="entry name" value="LamG-like"/>
</dbReference>
<feature type="chain" id="PRO_5015401145" evidence="7">
    <location>
        <begin position="30"/>
        <end position="853"/>
    </location>
</feature>
<dbReference type="InterPro" id="IPR051913">
    <property type="entry name" value="GH2_Domain-Containing"/>
</dbReference>
<evidence type="ECO:0000259" key="8">
    <source>
        <dbReference type="SMART" id="SM00560"/>
    </source>
</evidence>
<protein>
    <submittedName>
        <fullName evidence="9">Glycosyl hydrolase family 2</fullName>
    </submittedName>
</protein>
<comment type="caution">
    <text evidence="9">The sequence shown here is derived from an EMBL/GenBank/DDBJ whole genome shotgun (WGS) entry which is preliminary data.</text>
</comment>
<feature type="signal peptide" evidence="7">
    <location>
        <begin position="1"/>
        <end position="29"/>
    </location>
</feature>
<dbReference type="RefSeq" id="WP_211303860.1">
    <property type="nucleotide sequence ID" value="NZ_PVZG01000012.1"/>
</dbReference>
<keyword evidence="3 9" id="KW-0378">Hydrolase</keyword>
<gene>
    <name evidence="9" type="ORF">CLV70_11214</name>
</gene>
<dbReference type="EMBL" id="PVZG01000012">
    <property type="protein sequence ID" value="PRY25648.1"/>
    <property type="molecule type" value="Genomic_DNA"/>
</dbReference>
<keyword evidence="5" id="KW-0326">Glycosidase</keyword>
<reference evidence="9 10" key="1">
    <citation type="submission" date="2018-03" db="EMBL/GenBank/DDBJ databases">
        <title>Genomic Encyclopedia of Archaeal and Bacterial Type Strains, Phase II (KMG-II): from individual species to whole genera.</title>
        <authorList>
            <person name="Goeker M."/>
        </authorList>
    </citation>
    <scope>NUCLEOTIDE SEQUENCE [LARGE SCALE GENOMIC DNA]</scope>
    <source>
        <strain evidence="9 10">DSM 45348</strain>
    </source>
</reference>
<dbReference type="InterPro" id="IPR006311">
    <property type="entry name" value="TAT_signal"/>
</dbReference>
<evidence type="ECO:0000256" key="1">
    <source>
        <dbReference type="ARBA" id="ARBA00007401"/>
    </source>
</evidence>
<dbReference type="SUPFAM" id="SSF49785">
    <property type="entry name" value="Galactose-binding domain-like"/>
    <property type="match status" value="1"/>
</dbReference>
<dbReference type="GO" id="GO:0004553">
    <property type="term" value="F:hydrolase activity, hydrolyzing O-glycosyl compounds"/>
    <property type="evidence" value="ECO:0007669"/>
    <property type="project" value="InterPro"/>
</dbReference>
<dbReference type="PANTHER" id="PTHR42732:SF2">
    <property type="entry name" value="BETA-MANNOSIDASE"/>
    <property type="match status" value="1"/>
</dbReference>
<dbReference type="InterPro" id="IPR006104">
    <property type="entry name" value="Glyco_hydro_2_N"/>
</dbReference>
<dbReference type="PROSITE" id="PS51318">
    <property type="entry name" value="TAT"/>
    <property type="match status" value="1"/>
</dbReference>
<evidence type="ECO:0000256" key="7">
    <source>
        <dbReference type="SAM" id="SignalP"/>
    </source>
</evidence>
<organism evidence="9 10">
    <name type="scientific">Pseudosporangium ferrugineum</name>
    <dbReference type="NCBI Taxonomy" id="439699"/>
    <lineage>
        <taxon>Bacteria</taxon>
        <taxon>Bacillati</taxon>
        <taxon>Actinomycetota</taxon>
        <taxon>Actinomycetes</taxon>
        <taxon>Micromonosporales</taxon>
        <taxon>Micromonosporaceae</taxon>
        <taxon>Pseudosporangium</taxon>
    </lineage>
</organism>
<dbReference type="Gene3D" id="3.20.20.80">
    <property type="entry name" value="Glycosidases"/>
    <property type="match status" value="1"/>
</dbReference>
<accession>A0A2T0RWW5</accession>
<dbReference type="Gene3D" id="2.60.40.10">
    <property type="entry name" value="Immunoglobulins"/>
    <property type="match status" value="1"/>
</dbReference>